<feature type="compositionally biased region" description="Basic and acidic residues" evidence="1">
    <location>
        <begin position="284"/>
        <end position="298"/>
    </location>
</feature>
<protein>
    <submittedName>
        <fullName evidence="2">Uncharacterized protein</fullName>
    </submittedName>
</protein>
<evidence type="ECO:0000313" key="2">
    <source>
        <dbReference type="EMBL" id="GJJ14483.1"/>
    </source>
</evidence>
<feature type="compositionally biased region" description="Low complexity" evidence="1">
    <location>
        <begin position="788"/>
        <end position="809"/>
    </location>
</feature>
<feature type="compositionally biased region" description="Low complexity" evidence="1">
    <location>
        <begin position="108"/>
        <end position="123"/>
    </location>
</feature>
<name>A0AAV5AN47_9AGAM</name>
<proteinExistence type="predicted"/>
<feature type="compositionally biased region" description="Low complexity" evidence="1">
    <location>
        <begin position="306"/>
        <end position="340"/>
    </location>
</feature>
<dbReference type="Proteomes" id="UP001050691">
    <property type="component" value="Unassembled WGS sequence"/>
</dbReference>
<feature type="compositionally biased region" description="Low complexity" evidence="1">
    <location>
        <begin position="204"/>
        <end position="213"/>
    </location>
</feature>
<feature type="region of interest" description="Disordered" evidence="1">
    <location>
        <begin position="375"/>
        <end position="543"/>
    </location>
</feature>
<feature type="compositionally biased region" description="Polar residues" evidence="1">
    <location>
        <begin position="387"/>
        <end position="397"/>
    </location>
</feature>
<evidence type="ECO:0000313" key="3">
    <source>
        <dbReference type="Proteomes" id="UP001050691"/>
    </source>
</evidence>
<dbReference type="AlphaFoldDB" id="A0AAV5AN47"/>
<feature type="compositionally biased region" description="Polar residues" evidence="1">
    <location>
        <begin position="436"/>
        <end position="454"/>
    </location>
</feature>
<feature type="region of interest" description="Disordered" evidence="1">
    <location>
        <begin position="788"/>
        <end position="815"/>
    </location>
</feature>
<feature type="region of interest" description="Disordered" evidence="1">
    <location>
        <begin position="602"/>
        <end position="707"/>
    </location>
</feature>
<feature type="region of interest" description="Disordered" evidence="1">
    <location>
        <begin position="727"/>
        <end position="746"/>
    </location>
</feature>
<feature type="region of interest" description="Disordered" evidence="1">
    <location>
        <begin position="1"/>
        <end position="67"/>
    </location>
</feature>
<comment type="caution">
    <text evidence="2">The sequence shown here is derived from an EMBL/GenBank/DDBJ whole genome shotgun (WGS) entry which is preliminary data.</text>
</comment>
<feature type="compositionally biased region" description="Polar residues" evidence="1">
    <location>
        <begin position="825"/>
        <end position="836"/>
    </location>
</feature>
<feature type="compositionally biased region" description="Low complexity" evidence="1">
    <location>
        <begin position="520"/>
        <end position="543"/>
    </location>
</feature>
<dbReference type="EMBL" id="BPWL01000010">
    <property type="protein sequence ID" value="GJJ14483.1"/>
    <property type="molecule type" value="Genomic_DNA"/>
</dbReference>
<reference evidence="2" key="1">
    <citation type="submission" date="2021-10" db="EMBL/GenBank/DDBJ databases">
        <title>De novo Genome Assembly of Clathrus columnatus (Basidiomycota, Fungi) Using Illumina and Nanopore Sequence Data.</title>
        <authorList>
            <person name="Ogiso-Tanaka E."/>
            <person name="Itagaki H."/>
            <person name="Hosoya T."/>
            <person name="Hosaka K."/>
        </authorList>
    </citation>
    <scope>NUCLEOTIDE SEQUENCE</scope>
    <source>
        <strain evidence="2">MO-923</strain>
    </source>
</reference>
<feature type="compositionally biased region" description="Low complexity" evidence="1">
    <location>
        <begin position="40"/>
        <end position="61"/>
    </location>
</feature>
<feature type="compositionally biased region" description="Polar residues" evidence="1">
    <location>
        <begin position="509"/>
        <end position="519"/>
    </location>
</feature>
<gene>
    <name evidence="2" type="ORF">Clacol_008747</name>
</gene>
<feature type="compositionally biased region" description="Low complexity" evidence="1">
    <location>
        <begin position="487"/>
        <end position="508"/>
    </location>
</feature>
<feature type="compositionally biased region" description="Low complexity" evidence="1">
    <location>
        <begin position="398"/>
        <end position="410"/>
    </location>
</feature>
<feature type="region of interest" description="Disordered" evidence="1">
    <location>
        <begin position="108"/>
        <end position="138"/>
    </location>
</feature>
<organism evidence="2 3">
    <name type="scientific">Clathrus columnatus</name>
    <dbReference type="NCBI Taxonomy" id="1419009"/>
    <lineage>
        <taxon>Eukaryota</taxon>
        <taxon>Fungi</taxon>
        <taxon>Dikarya</taxon>
        <taxon>Basidiomycota</taxon>
        <taxon>Agaricomycotina</taxon>
        <taxon>Agaricomycetes</taxon>
        <taxon>Phallomycetidae</taxon>
        <taxon>Phallales</taxon>
        <taxon>Clathraceae</taxon>
        <taxon>Clathrus</taxon>
    </lineage>
</organism>
<evidence type="ECO:0000256" key="1">
    <source>
        <dbReference type="SAM" id="MobiDB-lite"/>
    </source>
</evidence>
<feature type="compositionally biased region" description="Pro residues" evidence="1">
    <location>
        <begin position="459"/>
        <end position="473"/>
    </location>
</feature>
<feature type="region of interest" description="Disordered" evidence="1">
    <location>
        <begin position="155"/>
        <end position="355"/>
    </location>
</feature>
<accession>A0AAV5AN47</accession>
<feature type="compositionally biased region" description="Acidic residues" evidence="1">
    <location>
        <begin position="170"/>
        <end position="188"/>
    </location>
</feature>
<sequence>MGLTFARALPRADSTTPTTGGSDGVNSNPNAKVGALDNASTSSGTSTSTSTSTSSSSSSTSAPGAPGSVSVEVWAPLVGIVAVIALMIIYTCFRKNSMNASMIAATRSANDAAASNSQSGTTTGRRRPRRTPSQISTRSLPVYMQDPGDQEIVLARGRLRRNRSRPDMPGETDDEYDSGDEDDMEDMEEHDRSLSQSDRPLLASTGTLTTTGTSMGGDSGMGRLAPPGRYDSRTSTSFDTMRLGSEDSQHALLRDEPDDMDHHEAEEGGTTYVFGEGTTGGQLYDERDNVEEHVEMRELGGGGVSMGSVSSSSSAGSVSGSRPAQNPSSSNNPSSTRRTTTALSPQPKPSFFSSISSILGNSLSSVAHSLSGMNASMSGAVLGGGSYNSIGDRSQQWGSSAARGDGSGAAPLSNGGTSRADAPSSDGANVRRHNTDATLSSVTTYHTSQTSHSGSALLAPPPPPPPSQLPPPYEGDNARSSTETRPRSQSRSSVRPIPFSRSRSRSGSNTNQNVVNPSASTLSLNNNNNTSSSHIRSPSSTSLSISAPLAHTVTKSTFMYPASGPTTEQIKFLSSREALGRFGMPYGHEAVAAAARAKAVTPTNGLSQGDDEAPPPSFEDVAGSSSYNSALSSGSSRNPSGSSNTTPTPIARPTQPTQTTTSPISPSDSKTSQYGPKRTDSVASRTSVRSNRSIAGPRGPRNSLRRSTLPAGVVGIVGVGAGVEDVSSNHIDRERTPRPSMDSVDSIDTVDSFGVGMKHGAQKKDHSALEQMEDMAFWATAADRVATEGEPATTTTTTNQGSTSTAPTTRARRPTLQGLPKLVVDNTSNPQSSILPTTIPRGFVMSSPPASPTPTTSTNPHANAFELGVPVITFAPATPSADSHGHDLG</sequence>
<feature type="region of interest" description="Disordered" evidence="1">
    <location>
        <begin position="822"/>
        <end position="841"/>
    </location>
</feature>
<feature type="compositionally biased region" description="Basic and acidic residues" evidence="1">
    <location>
        <begin position="244"/>
        <end position="266"/>
    </location>
</feature>
<feature type="compositionally biased region" description="Polar residues" evidence="1">
    <location>
        <begin position="681"/>
        <end position="693"/>
    </location>
</feature>
<keyword evidence="3" id="KW-1185">Reference proteome</keyword>
<feature type="compositionally biased region" description="Low complexity" evidence="1">
    <location>
        <begin position="623"/>
        <end position="673"/>
    </location>
</feature>